<evidence type="ECO:0000313" key="1">
    <source>
        <dbReference type="EMBL" id="KAH3735842.1"/>
    </source>
</evidence>
<dbReference type="EMBL" id="JAIWYP010000011">
    <property type="protein sequence ID" value="KAH3735842.1"/>
    <property type="molecule type" value="Genomic_DNA"/>
</dbReference>
<dbReference type="AlphaFoldDB" id="A0A9D4CZ09"/>
<proteinExistence type="predicted"/>
<comment type="caution">
    <text evidence="1">The sequence shown here is derived from an EMBL/GenBank/DDBJ whole genome shotgun (WGS) entry which is preliminary data.</text>
</comment>
<sequence length="143" mass="15777">MTQLQHQFKAERSYAEPVQTNATKETNVADWCQQANGVRQGGMLPQDLFNIDLLKIKRETLEGIKDNGACVHNRTIDNLRISAYIGLVAELCSHVSILLDILDSACSSNGQVISFTKSSKSRGNAAHRENTTTKGSFKYLCST</sequence>
<dbReference type="Proteomes" id="UP000828390">
    <property type="component" value="Unassembled WGS sequence"/>
</dbReference>
<gene>
    <name evidence="1" type="ORF">DPMN_042400</name>
</gene>
<accession>A0A9D4CZ09</accession>
<reference evidence="1" key="1">
    <citation type="journal article" date="2019" name="bioRxiv">
        <title>The Genome of the Zebra Mussel, Dreissena polymorpha: A Resource for Invasive Species Research.</title>
        <authorList>
            <person name="McCartney M.A."/>
            <person name="Auch B."/>
            <person name="Kono T."/>
            <person name="Mallez S."/>
            <person name="Zhang Y."/>
            <person name="Obille A."/>
            <person name="Becker A."/>
            <person name="Abrahante J.E."/>
            <person name="Garbe J."/>
            <person name="Badalamenti J.P."/>
            <person name="Herman A."/>
            <person name="Mangelson H."/>
            <person name="Liachko I."/>
            <person name="Sullivan S."/>
            <person name="Sone E.D."/>
            <person name="Koren S."/>
            <person name="Silverstein K.A.T."/>
            <person name="Beckman K.B."/>
            <person name="Gohl D.M."/>
        </authorList>
    </citation>
    <scope>NUCLEOTIDE SEQUENCE</scope>
    <source>
        <strain evidence="1">Duluth1</strain>
        <tissue evidence="1">Whole animal</tissue>
    </source>
</reference>
<name>A0A9D4CZ09_DREPO</name>
<organism evidence="1 2">
    <name type="scientific">Dreissena polymorpha</name>
    <name type="common">Zebra mussel</name>
    <name type="synonym">Mytilus polymorpha</name>
    <dbReference type="NCBI Taxonomy" id="45954"/>
    <lineage>
        <taxon>Eukaryota</taxon>
        <taxon>Metazoa</taxon>
        <taxon>Spiralia</taxon>
        <taxon>Lophotrochozoa</taxon>
        <taxon>Mollusca</taxon>
        <taxon>Bivalvia</taxon>
        <taxon>Autobranchia</taxon>
        <taxon>Heteroconchia</taxon>
        <taxon>Euheterodonta</taxon>
        <taxon>Imparidentia</taxon>
        <taxon>Neoheterodontei</taxon>
        <taxon>Myida</taxon>
        <taxon>Dreissenoidea</taxon>
        <taxon>Dreissenidae</taxon>
        <taxon>Dreissena</taxon>
    </lineage>
</organism>
<keyword evidence="2" id="KW-1185">Reference proteome</keyword>
<reference evidence="1" key="2">
    <citation type="submission" date="2020-11" db="EMBL/GenBank/DDBJ databases">
        <authorList>
            <person name="McCartney M.A."/>
            <person name="Auch B."/>
            <person name="Kono T."/>
            <person name="Mallez S."/>
            <person name="Becker A."/>
            <person name="Gohl D.M."/>
            <person name="Silverstein K.A.T."/>
            <person name="Koren S."/>
            <person name="Bechman K.B."/>
            <person name="Herman A."/>
            <person name="Abrahante J.E."/>
            <person name="Garbe J."/>
        </authorList>
    </citation>
    <scope>NUCLEOTIDE SEQUENCE</scope>
    <source>
        <strain evidence="1">Duluth1</strain>
        <tissue evidence="1">Whole animal</tissue>
    </source>
</reference>
<evidence type="ECO:0000313" key="2">
    <source>
        <dbReference type="Proteomes" id="UP000828390"/>
    </source>
</evidence>
<protein>
    <submittedName>
        <fullName evidence="1">Uncharacterized protein</fullName>
    </submittedName>
</protein>